<evidence type="ECO:0000256" key="1">
    <source>
        <dbReference type="ARBA" id="ARBA00004651"/>
    </source>
</evidence>
<dbReference type="GO" id="GO:0005886">
    <property type="term" value="C:plasma membrane"/>
    <property type="evidence" value="ECO:0007669"/>
    <property type="project" value="UniProtKB-SubCell"/>
</dbReference>
<dbReference type="PANTHER" id="PTHR30012:SF0">
    <property type="entry name" value="TYPE II SECRETION SYSTEM PROTEIN F-RELATED"/>
    <property type="match status" value="1"/>
</dbReference>
<dbReference type="InterPro" id="IPR042094">
    <property type="entry name" value="T2SS_GspF_sf"/>
</dbReference>
<keyword evidence="5 8" id="KW-1133">Transmembrane helix</keyword>
<evidence type="ECO:0000256" key="7">
    <source>
        <dbReference type="SAM" id="MobiDB-lite"/>
    </source>
</evidence>
<reference evidence="10" key="1">
    <citation type="submission" date="2016-10" db="EMBL/GenBank/DDBJ databases">
        <title>Sequence of Gallionella enrichment culture.</title>
        <authorList>
            <person name="Poehlein A."/>
            <person name="Muehling M."/>
            <person name="Daniel R."/>
        </authorList>
    </citation>
    <scope>NUCLEOTIDE SEQUENCE</scope>
</reference>
<feature type="transmembrane region" description="Helical" evidence="8">
    <location>
        <begin position="228"/>
        <end position="255"/>
    </location>
</feature>
<proteinExistence type="inferred from homology"/>
<comment type="subcellular location">
    <subcellularLocation>
        <location evidence="1">Cell membrane</location>
        <topology evidence="1">Multi-pass membrane protein</topology>
    </subcellularLocation>
</comment>
<name>A0A1J5TCG4_9ZZZZ</name>
<feature type="domain" description="Type II secretion system protein GspF" evidence="9">
    <location>
        <begin position="86"/>
        <end position="209"/>
    </location>
</feature>
<dbReference type="Gene3D" id="1.20.81.30">
    <property type="entry name" value="Type II secretion system (T2SS), domain F"/>
    <property type="match status" value="2"/>
</dbReference>
<evidence type="ECO:0000313" key="10">
    <source>
        <dbReference type="EMBL" id="OIR18585.1"/>
    </source>
</evidence>
<evidence type="ECO:0000256" key="2">
    <source>
        <dbReference type="ARBA" id="ARBA00005745"/>
    </source>
</evidence>
<accession>A0A1J5TCG4</accession>
<feature type="compositionally biased region" description="Basic and acidic residues" evidence="7">
    <location>
        <begin position="53"/>
        <end position="64"/>
    </location>
</feature>
<keyword evidence="3" id="KW-1003">Cell membrane</keyword>
<dbReference type="AlphaFoldDB" id="A0A1J5TCG4"/>
<comment type="caution">
    <text evidence="10">The sequence shown here is derived from an EMBL/GenBank/DDBJ whole genome shotgun (WGS) entry which is preliminary data.</text>
</comment>
<feature type="compositionally biased region" description="Low complexity" evidence="7">
    <location>
        <begin position="65"/>
        <end position="77"/>
    </location>
</feature>
<evidence type="ECO:0000256" key="5">
    <source>
        <dbReference type="ARBA" id="ARBA00022989"/>
    </source>
</evidence>
<evidence type="ECO:0000256" key="8">
    <source>
        <dbReference type="SAM" id="Phobius"/>
    </source>
</evidence>
<dbReference type="InterPro" id="IPR003004">
    <property type="entry name" value="GspF/PilC"/>
</dbReference>
<sequence>MPSFTYSARDRAGTAVRAAIEAPNRRDALRMLAARGLTVSSISEQTASAPQSRAREGKATEKPRAAAPSPGSSGSGAPKRRERLPFLEALHDLTASGLSAGEAVRLLSVRLKDPALRVLCQGLWERISEGASLSGAMAAYPAVFDTSTINLIAAGETTGSLNDTLIRLIAHLTEQREMQRQLMSALAYPVFMLLVAGGVILFFLFFLLPRMQTLLTSLGGKLPVSTQILVGLSHFALDYGVIIAGVGVFVAISFWRWRATDAGRAKSDAWMLRVPFLGSFITSQTVLAISQTLSVLLENGITTAEALKMTERQISNLVHRSAFGIAITRVMEGEALSNALGRTQCFPDLVLDRLAVGENTGNVVPSLKDIAKNYRLRLSRELQGITRVIASAVMASVFIFVGFIAFAIISAVFQLSASFSKMH</sequence>
<keyword evidence="6 8" id="KW-0472">Membrane</keyword>
<comment type="similarity">
    <text evidence="2">Belongs to the GSP F family.</text>
</comment>
<evidence type="ECO:0000256" key="3">
    <source>
        <dbReference type="ARBA" id="ARBA00022475"/>
    </source>
</evidence>
<protein>
    <submittedName>
        <fullName evidence="10">Type II secretion system protein F</fullName>
    </submittedName>
</protein>
<dbReference type="PANTHER" id="PTHR30012">
    <property type="entry name" value="GENERAL SECRETION PATHWAY PROTEIN"/>
    <property type="match status" value="1"/>
</dbReference>
<evidence type="ECO:0000256" key="4">
    <source>
        <dbReference type="ARBA" id="ARBA00022692"/>
    </source>
</evidence>
<gene>
    <name evidence="10" type="primary">epsF_3</name>
    <name evidence="10" type="ORF">GALL_09220</name>
</gene>
<dbReference type="InterPro" id="IPR018076">
    <property type="entry name" value="T2SS_GspF_dom"/>
</dbReference>
<feature type="domain" description="Type II secretion system protein GspF" evidence="9">
    <location>
        <begin position="290"/>
        <end position="409"/>
    </location>
</feature>
<evidence type="ECO:0000259" key="9">
    <source>
        <dbReference type="Pfam" id="PF00482"/>
    </source>
</evidence>
<feature type="region of interest" description="Disordered" evidence="7">
    <location>
        <begin position="40"/>
        <end position="79"/>
    </location>
</feature>
<dbReference type="EMBL" id="MLJW01000002">
    <property type="protein sequence ID" value="OIR18585.1"/>
    <property type="molecule type" value="Genomic_DNA"/>
</dbReference>
<keyword evidence="4 8" id="KW-0812">Transmembrane</keyword>
<feature type="transmembrane region" description="Helical" evidence="8">
    <location>
        <begin position="388"/>
        <end position="413"/>
    </location>
</feature>
<dbReference type="Pfam" id="PF00482">
    <property type="entry name" value="T2SSF"/>
    <property type="match status" value="2"/>
</dbReference>
<feature type="transmembrane region" description="Helical" evidence="8">
    <location>
        <begin position="185"/>
        <end position="208"/>
    </location>
</feature>
<feature type="compositionally biased region" description="Polar residues" evidence="7">
    <location>
        <begin position="40"/>
        <end position="51"/>
    </location>
</feature>
<organism evidence="10">
    <name type="scientific">mine drainage metagenome</name>
    <dbReference type="NCBI Taxonomy" id="410659"/>
    <lineage>
        <taxon>unclassified sequences</taxon>
        <taxon>metagenomes</taxon>
        <taxon>ecological metagenomes</taxon>
    </lineage>
</organism>
<dbReference type="PRINTS" id="PR00812">
    <property type="entry name" value="BCTERIALGSPF"/>
</dbReference>
<evidence type="ECO:0000256" key="6">
    <source>
        <dbReference type="ARBA" id="ARBA00023136"/>
    </source>
</evidence>